<proteinExistence type="predicted"/>
<dbReference type="RefSeq" id="WP_344567233.1">
    <property type="nucleotide sequence ID" value="NZ_BAAARJ010000011.1"/>
</dbReference>
<sequence>MSYRIGAYVIDRRTSELGLVMNYEGPHLRLRPPRGGIDWDCPPSAARLATEAERHEAGIAANGTERTLTRGDHA</sequence>
<organism evidence="1 2">
    <name type="scientific">Streptomyces axinellae</name>
    <dbReference type="NCBI Taxonomy" id="552788"/>
    <lineage>
        <taxon>Bacteria</taxon>
        <taxon>Bacillati</taxon>
        <taxon>Actinomycetota</taxon>
        <taxon>Actinomycetes</taxon>
        <taxon>Kitasatosporales</taxon>
        <taxon>Streptomycetaceae</taxon>
        <taxon>Streptomyces</taxon>
    </lineage>
</organism>
<gene>
    <name evidence="1" type="ORF">GCM10009863_36520</name>
</gene>
<accession>A0ABP6CKR4</accession>
<dbReference type="Proteomes" id="UP001501447">
    <property type="component" value="Unassembled WGS sequence"/>
</dbReference>
<evidence type="ECO:0000313" key="1">
    <source>
        <dbReference type="EMBL" id="GAA2619267.1"/>
    </source>
</evidence>
<keyword evidence="2" id="KW-1185">Reference proteome</keyword>
<dbReference type="EMBL" id="BAAARJ010000011">
    <property type="protein sequence ID" value="GAA2619267.1"/>
    <property type="molecule type" value="Genomic_DNA"/>
</dbReference>
<comment type="caution">
    <text evidence="1">The sequence shown here is derived from an EMBL/GenBank/DDBJ whole genome shotgun (WGS) entry which is preliminary data.</text>
</comment>
<evidence type="ECO:0000313" key="2">
    <source>
        <dbReference type="Proteomes" id="UP001501447"/>
    </source>
</evidence>
<evidence type="ECO:0008006" key="3">
    <source>
        <dbReference type="Google" id="ProtNLM"/>
    </source>
</evidence>
<reference evidence="2" key="1">
    <citation type="journal article" date="2019" name="Int. J. Syst. Evol. Microbiol.">
        <title>The Global Catalogue of Microorganisms (GCM) 10K type strain sequencing project: providing services to taxonomists for standard genome sequencing and annotation.</title>
        <authorList>
            <consortium name="The Broad Institute Genomics Platform"/>
            <consortium name="The Broad Institute Genome Sequencing Center for Infectious Disease"/>
            <person name="Wu L."/>
            <person name="Ma J."/>
        </authorList>
    </citation>
    <scope>NUCLEOTIDE SEQUENCE [LARGE SCALE GENOMIC DNA]</scope>
    <source>
        <strain evidence="2">JCM 16373</strain>
    </source>
</reference>
<protein>
    <recommendedName>
        <fullName evidence="3">NUDIX hydrolase</fullName>
    </recommendedName>
</protein>
<name>A0ABP6CKR4_9ACTN</name>